<evidence type="ECO:0008006" key="5">
    <source>
        <dbReference type="Google" id="ProtNLM"/>
    </source>
</evidence>
<reference evidence="3 4" key="1">
    <citation type="submission" date="2016-04" db="EMBL/GenBank/DDBJ databases">
        <title>A degradative enzymes factory behind the ericoid mycorrhizal symbiosis.</title>
        <authorList>
            <consortium name="DOE Joint Genome Institute"/>
            <person name="Martino E."/>
            <person name="Morin E."/>
            <person name="Grelet G."/>
            <person name="Kuo A."/>
            <person name="Kohler A."/>
            <person name="Daghino S."/>
            <person name="Barry K."/>
            <person name="Choi C."/>
            <person name="Cichocki N."/>
            <person name="Clum A."/>
            <person name="Copeland A."/>
            <person name="Hainaut M."/>
            <person name="Haridas S."/>
            <person name="Labutti K."/>
            <person name="Lindquist E."/>
            <person name="Lipzen A."/>
            <person name="Khouja H.-R."/>
            <person name="Murat C."/>
            <person name="Ohm R."/>
            <person name="Olson A."/>
            <person name="Spatafora J."/>
            <person name="Veneault-Fourrey C."/>
            <person name="Henrissat B."/>
            <person name="Grigoriev I."/>
            <person name="Martin F."/>
            <person name="Perotto S."/>
        </authorList>
    </citation>
    <scope>NUCLEOTIDE SEQUENCE [LARGE SCALE GENOMIC DNA]</scope>
    <source>
        <strain evidence="3 4">E</strain>
    </source>
</reference>
<feature type="compositionally biased region" description="Polar residues" evidence="2">
    <location>
        <begin position="408"/>
        <end position="417"/>
    </location>
</feature>
<dbReference type="RefSeq" id="XP_024737945.1">
    <property type="nucleotide sequence ID" value="XM_024876902.1"/>
</dbReference>
<dbReference type="InterPro" id="IPR036864">
    <property type="entry name" value="Zn2-C6_fun-type_DNA-bd_sf"/>
</dbReference>
<gene>
    <name evidence="3" type="ORF">K444DRAFT_560497</name>
</gene>
<dbReference type="InterPro" id="IPR001138">
    <property type="entry name" value="Zn2Cys6_DnaBD"/>
</dbReference>
<proteinExistence type="predicted"/>
<dbReference type="GeneID" id="36584979"/>
<keyword evidence="4" id="KW-1185">Reference proteome</keyword>
<dbReference type="STRING" id="1095630.A0A2J6TDE6"/>
<feature type="compositionally biased region" description="Low complexity" evidence="2">
    <location>
        <begin position="20"/>
        <end position="30"/>
    </location>
</feature>
<feature type="region of interest" description="Disordered" evidence="2">
    <location>
        <begin position="247"/>
        <end position="273"/>
    </location>
</feature>
<keyword evidence="1" id="KW-0539">Nucleus</keyword>
<dbReference type="EMBL" id="KZ613787">
    <property type="protein sequence ID" value="PMD61041.1"/>
    <property type="molecule type" value="Genomic_DNA"/>
</dbReference>
<feature type="compositionally biased region" description="Polar residues" evidence="2">
    <location>
        <begin position="249"/>
        <end position="269"/>
    </location>
</feature>
<dbReference type="SUPFAM" id="SSF57701">
    <property type="entry name" value="Zn2/Cys6 DNA-binding domain"/>
    <property type="match status" value="1"/>
</dbReference>
<dbReference type="InParanoid" id="A0A2J6TDE6"/>
<feature type="region of interest" description="Disordered" evidence="2">
    <location>
        <begin position="408"/>
        <end position="434"/>
    </location>
</feature>
<evidence type="ECO:0000313" key="3">
    <source>
        <dbReference type="EMBL" id="PMD61041.1"/>
    </source>
</evidence>
<evidence type="ECO:0000256" key="2">
    <source>
        <dbReference type="SAM" id="MobiDB-lite"/>
    </source>
</evidence>
<name>A0A2J6TDE6_9HELO</name>
<protein>
    <recommendedName>
        <fullName evidence="5">Zn(2)-C6 fungal-type domain-containing protein</fullName>
    </recommendedName>
</protein>
<dbReference type="GO" id="GO:0008270">
    <property type="term" value="F:zinc ion binding"/>
    <property type="evidence" value="ECO:0007669"/>
    <property type="project" value="InterPro"/>
</dbReference>
<dbReference type="CDD" id="cd00067">
    <property type="entry name" value="GAL4"/>
    <property type="match status" value="1"/>
</dbReference>
<evidence type="ECO:0000256" key="1">
    <source>
        <dbReference type="ARBA" id="ARBA00023242"/>
    </source>
</evidence>
<dbReference type="Proteomes" id="UP000235371">
    <property type="component" value="Unassembled WGS sequence"/>
</dbReference>
<dbReference type="GO" id="GO:0000981">
    <property type="term" value="F:DNA-binding transcription factor activity, RNA polymerase II-specific"/>
    <property type="evidence" value="ECO:0007669"/>
    <property type="project" value="InterPro"/>
</dbReference>
<dbReference type="AlphaFoldDB" id="A0A2J6TDE6"/>
<evidence type="ECO:0000313" key="4">
    <source>
        <dbReference type="Proteomes" id="UP000235371"/>
    </source>
</evidence>
<organism evidence="3 4">
    <name type="scientific">Hyaloscypha bicolor E</name>
    <dbReference type="NCBI Taxonomy" id="1095630"/>
    <lineage>
        <taxon>Eukaryota</taxon>
        <taxon>Fungi</taxon>
        <taxon>Dikarya</taxon>
        <taxon>Ascomycota</taxon>
        <taxon>Pezizomycotina</taxon>
        <taxon>Leotiomycetes</taxon>
        <taxon>Helotiales</taxon>
        <taxon>Hyaloscyphaceae</taxon>
        <taxon>Hyaloscypha</taxon>
        <taxon>Hyaloscypha bicolor</taxon>
    </lineage>
</organism>
<sequence length="476" mass="52044">MESPNSEHQAGLKRKRSPVPGASAEEGRPAAASAAGVPKIGIGNVTQINYLVRAKAERLRLIEGDGETFANVLGMIDDYEGVLQRHESLAANLGAKLVGPLLLKSFEKLFDGPIKITSPSFGLDQSPVSWLDIVTFARTNPAEFVLSESNPGARACRFWIKGGQVEITEDDYRLIQSGAPERMIPTQPIPEDETAELGTLNILENRLTMLIKKADAVASKARQLNYHLKGRKAAVLLRKAADQPVADEVSSQHFSPQPFSAVNARSSIPPNGEPAKIQQQLLEQFLSDERRPSMSQPRPKASRISTDAGFHTFNGQEVDSRRMSHPLTPSEDGTEGQYRILMASKIEKLSRGDAIYPPCDRCRRLKFDCTKHLTACQACTKKHAKCSWKDIKEGELDYVPQLSATLQQPHSAGSENGQVHADHIDPSLSTRGIAEGPGVAMMISQDGEQPNHQEKQDRNLNDLAMLTHIAAAASSR</sequence>
<accession>A0A2J6TDE6</accession>
<feature type="region of interest" description="Disordered" evidence="2">
    <location>
        <begin position="1"/>
        <end position="30"/>
    </location>
</feature>
<dbReference type="OrthoDB" id="5422841at2759"/>